<evidence type="ECO:0000313" key="2">
    <source>
        <dbReference type="EMBL" id="CAG8513713.1"/>
    </source>
</evidence>
<feature type="signal peptide" evidence="1">
    <location>
        <begin position="1"/>
        <end position="24"/>
    </location>
</feature>
<protein>
    <submittedName>
        <fullName evidence="2">5295_t:CDS:1</fullName>
    </submittedName>
</protein>
<comment type="caution">
    <text evidence="2">The sequence shown here is derived from an EMBL/GenBank/DDBJ whole genome shotgun (WGS) entry which is preliminary data.</text>
</comment>
<keyword evidence="3" id="KW-1185">Reference proteome</keyword>
<sequence>MSALKYLLIFAIFAFCTLTSVVGAQSSTSTSSSVKPTSSYLCGSAVFDQCYNFRMTNLKACSPADNACNCDALNALIDCYYQCTDATIQSALPNYVSQKNDACSKVPTVSQTWTPTSTSAAATSAVSAGGGNTEIPSAISKPNGSSSIYNNDQYIFVEKLLLAITAIAFCLAF</sequence>
<dbReference type="EMBL" id="CAJVPS010000886">
    <property type="protein sequence ID" value="CAG8513713.1"/>
    <property type="molecule type" value="Genomic_DNA"/>
</dbReference>
<proteinExistence type="predicted"/>
<dbReference type="AlphaFoldDB" id="A0A9N9F6D6"/>
<name>A0A9N9F6D6_9GLOM</name>
<feature type="chain" id="PRO_5040236530" evidence="1">
    <location>
        <begin position="25"/>
        <end position="173"/>
    </location>
</feature>
<keyword evidence="1" id="KW-0732">Signal</keyword>
<evidence type="ECO:0000256" key="1">
    <source>
        <dbReference type="SAM" id="SignalP"/>
    </source>
</evidence>
<dbReference type="OrthoDB" id="2507140at2759"/>
<accession>A0A9N9F6D6</accession>
<evidence type="ECO:0000313" key="3">
    <source>
        <dbReference type="Proteomes" id="UP000789508"/>
    </source>
</evidence>
<gene>
    <name evidence="2" type="ORF">ALEPTO_LOCUS4107</name>
</gene>
<reference evidence="2" key="1">
    <citation type="submission" date="2021-06" db="EMBL/GenBank/DDBJ databases">
        <authorList>
            <person name="Kallberg Y."/>
            <person name="Tangrot J."/>
            <person name="Rosling A."/>
        </authorList>
    </citation>
    <scope>NUCLEOTIDE SEQUENCE</scope>
    <source>
        <strain evidence="2">FL130A</strain>
    </source>
</reference>
<dbReference type="Proteomes" id="UP000789508">
    <property type="component" value="Unassembled WGS sequence"/>
</dbReference>
<organism evidence="2 3">
    <name type="scientific">Ambispora leptoticha</name>
    <dbReference type="NCBI Taxonomy" id="144679"/>
    <lineage>
        <taxon>Eukaryota</taxon>
        <taxon>Fungi</taxon>
        <taxon>Fungi incertae sedis</taxon>
        <taxon>Mucoromycota</taxon>
        <taxon>Glomeromycotina</taxon>
        <taxon>Glomeromycetes</taxon>
        <taxon>Archaeosporales</taxon>
        <taxon>Ambisporaceae</taxon>
        <taxon>Ambispora</taxon>
    </lineage>
</organism>